<proteinExistence type="predicted"/>
<protein>
    <submittedName>
        <fullName evidence="1">Reverse transcriptase (RNA-dependent DNA polymerase)</fullName>
    </submittedName>
</protein>
<keyword evidence="1" id="KW-0548">Nucleotidyltransferase</keyword>
<dbReference type="PANTHER" id="PTHR47027">
    <property type="entry name" value="REVERSE TRANSCRIPTASE DOMAIN-CONTAINING PROTEIN"/>
    <property type="match status" value="1"/>
</dbReference>
<keyword evidence="2" id="KW-1185">Reference proteome</keyword>
<name>A0AAW1M4T8_POPJA</name>
<evidence type="ECO:0000313" key="1">
    <source>
        <dbReference type="EMBL" id="KAK9743913.1"/>
    </source>
</evidence>
<dbReference type="EMBL" id="JASPKY010000064">
    <property type="protein sequence ID" value="KAK9743913.1"/>
    <property type="molecule type" value="Genomic_DNA"/>
</dbReference>
<evidence type="ECO:0000313" key="2">
    <source>
        <dbReference type="Proteomes" id="UP001458880"/>
    </source>
</evidence>
<keyword evidence="1" id="KW-0695">RNA-directed DNA polymerase</keyword>
<organism evidence="1 2">
    <name type="scientific">Popillia japonica</name>
    <name type="common">Japanese beetle</name>
    <dbReference type="NCBI Taxonomy" id="7064"/>
    <lineage>
        <taxon>Eukaryota</taxon>
        <taxon>Metazoa</taxon>
        <taxon>Ecdysozoa</taxon>
        <taxon>Arthropoda</taxon>
        <taxon>Hexapoda</taxon>
        <taxon>Insecta</taxon>
        <taxon>Pterygota</taxon>
        <taxon>Neoptera</taxon>
        <taxon>Endopterygota</taxon>
        <taxon>Coleoptera</taxon>
        <taxon>Polyphaga</taxon>
        <taxon>Scarabaeiformia</taxon>
        <taxon>Scarabaeidae</taxon>
        <taxon>Rutelinae</taxon>
        <taxon>Popillia</taxon>
    </lineage>
</organism>
<reference evidence="1 2" key="1">
    <citation type="journal article" date="2024" name="BMC Genomics">
        <title>De novo assembly and annotation of Popillia japonica's genome with initial clues to its potential as an invasive pest.</title>
        <authorList>
            <person name="Cucini C."/>
            <person name="Boschi S."/>
            <person name="Funari R."/>
            <person name="Cardaioli E."/>
            <person name="Iannotti N."/>
            <person name="Marturano G."/>
            <person name="Paoli F."/>
            <person name="Bruttini M."/>
            <person name="Carapelli A."/>
            <person name="Frati F."/>
            <person name="Nardi F."/>
        </authorList>
    </citation>
    <scope>NUCLEOTIDE SEQUENCE [LARGE SCALE GENOMIC DNA]</scope>
    <source>
        <strain evidence="1">DMR45628</strain>
    </source>
</reference>
<comment type="caution">
    <text evidence="1">The sequence shown here is derived from an EMBL/GenBank/DDBJ whole genome shotgun (WGS) entry which is preliminary data.</text>
</comment>
<keyword evidence="1" id="KW-0808">Transferase</keyword>
<dbReference type="Proteomes" id="UP001458880">
    <property type="component" value="Unassembled WGS sequence"/>
</dbReference>
<sequence>MRNIKVSEFVYADDILVMAANEEALQENVNVRAKELNKNSMTIVHEKQKSVVSKECRSDNIPIDGKSVERVDDIRYFGSTIERGGNGNK</sequence>
<accession>A0AAW1M4T8</accession>
<dbReference type="PANTHER" id="PTHR47027:SF20">
    <property type="entry name" value="REVERSE TRANSCRIPTASE-LIKE PROTEIN WITH RNA-DIRECTED DNA POLYMERASE DOMAIN"/>
    <property type="match status" value="1"/>
</dbReference>
<dbReference type="AlphaFoldDB" id="A0AAW1M4T8"/>
<dbReference type="GO" id="GO:0003964">
    <property type="term" value="F:RNA-directed DNA polymerase activity"/>
    <property type="evidence" value="ECO:0007669"/>
    <property type="project" value="UniProtKB-KW"/>
</dbReference>
<gene>
    <name evidence="1" type="ORF">QE152_g8219</name>
</gene>